<evidence type="ECO:0000313" key="2">
    <source>
        <dbReference type="EMBL" id="KAF3971906.1"/>
    </source>
</evidence>
<dbReference type="OrthoDB" id="76445at2759"/>
<gene>
    <name evidence="2" type="ORF">CMV_004537</name>
</gene>
<feature type="compositionally biased region" description="Polar residues" evidence="1">
    <location>
        <begin position="73"/>
        <end position="82"/>
    </location>
</feature>
<reference evidence="2" key="1">
    <citation type="submission" date="2020-03" db="EMBL/GenBank/DDBJ databases">
        <title>Castanea mollissima Vanexum genome sequencing.</title>
        <authorList>
            <person name="Staton M."/>
        </authorList>
    </citation>
    <scope>NUCLEOTIDE SEQUENCE</scope>
    <source>
        <tissue evidence="2">Leaf</tissue>
    </source>
</reference>
<proteinExistence type="predicted"/>
<comment type="caution">
    <text evidence="2">The sequence shown here is derived from an EMBL/GenBank/DDBJ whole genome shotgun (WGS) entry which is preliminary data.</text>
</comment>
<dbReference type="EMBL" id="JRKL02000382">
    <property type="protein sequence ID" value="KAF3971906.1"/>
    <property type="molecule type" value="Genomic_DNA"/>
</dbReference>
<evidence type="ECO:0000256" key="1">
    <source>
        <dbReference type="SAM" id="MobiDB-lite"/>
    </source>
</evidence>
<feature type="region of interest" description="Disordered" evidence="1">
    <location>
        <begin position="49"/>
        <end position="82"/>
    </location>
</feature>
<protein>
    <submittedName>
        <fullName evidence="2">Uncharacterized protein</fullName>
    </submittedName>
</protein>
<sequence length="82" mass="8988">MVVLAEALDVTTEELRELFGGIGQEPFFTDYDMRGFKINVAMAEMSAPKAPPAYDQRIGLSRVPKDSPEPINSIGTDSSRPD</sequence>
<dbReference type="AlphaFoldDB" id="A0A8J4W4V7"/>
<accession>A0A8J4W4V7</accession>
<dbReference type="Proteomes" id="UP000737018">
    <property type="component" value="Unassembled WGS sequence"/>
</dbReference>
<name>A0A8J4W4V7_9ROSI</name>
<organism evidence="2 3">
    <name type="scientific">Castanea mollissima</name>
    <name type="common">Chinese chestnut</name>
    <dbReference type="NCBI Taxonomy" id="60419"/>
    <lineage>
        <taxon>Eukaryota</taxon>
        <taxon>Viridiplantae</taxon>
        <taxon>Streptophyta</taxon>
        <taxon>Embryophyta</taxon>
        <taxon>Tracheophyta</taxon>
        <taxon>Spermatophyta</taxon>
        <taxon>Magnoliopsida</taxon>
        <taxon>eudicotyledons</taxon>
        <taxon>Gunneridae</taxon>
        <taxon>Pentapetalae</taxon>
        <taxon>rosids</taxon>
        <taxon>fabids</taxon>
        <taxon>Fagales</taxon>
        <taxon>Fagaceae</taxon>
        <taxon>Castanea</taxon>
    </lineage>
</organism>
<keyword evidence="3" id="KW-1185">Reference proteome</keyword>
<evidence type="ECO:0000313" key="3">
    <source>
        <dbReference type="Proteomes" id="UP000737018"/>
    </source>
</evidence>